<dbReference type="OrthoDB" id="5182296at2"/>
<dbReference type="InParanoid" id="A0A4R6QFN1"/>
<dbReference type="AlphaFoldDB" id="A0A4R6QFN1"/>
<dbReference type="RefSeq" id="WP_133703679.1">
    <property type="nucleotide sequence ID" value="NZ_SNXS01000013.1"/>
</dbReference>
<protein>
    <submittedName>
        <fullName evidence="1">Uncharacterized protein</fullName>
    </submittedName>
</protein>
<gene>
    <name evidence="1" type="ORF">DES47_11347</name>
</gene>
<dbReference type="EMBL" id="SNXS01000013">
    <property type="protein sequence ID" value="TDP61364.1"/>
    <property type="molecule type" value="Genomic_DNA"/>
</dbReference>
<accession>A0A4R6QFN1</accession>
<proteinExistence type="predicted"/>
<sequence>MATLPPRTLISSEQARQLREASLLVDESHRVRPRYFDGKFLSARDLTRDQSYFLARQAGFARALGPGVVEGLEVSAGVSSSDLLVRPGFGYTSAGELVSLSAVVRVSLAQLFRLQTLAVQLGTLRQPRPPLRNRTGLFVLGLRALEFSANPVAAYPTSLDGPRHVEEGDIIEASALTLSYLADAPPDRIDAMRSRLARDAFVSDALPAMPAELLPLAVLALQGDQVRWVDTHLARRAAGQAHADVLGFGFAPRLLREAHLAQYSQQLRELMSRSLAGRPTASQYFAALPPAGPMPAAAVNTQDFSQSWFPPGVQADLCLVPEDEIALLVEESLLLPPIDLSLNAEALAATAFAILVPVARESLMRTAARLQRRIERPVKALAAAGNVKRSPLDAMRAFEARRLFQLPTPVAEPPDGVDGVWTELLAAQPQLWYTRRRNLAMRPQIEGEVVAVLGADEDEDAVIKRRFPVELLPRVQKVLEKSSVGARAEMVRLLAADKFDSPVLAQVLLGGLEGKGKVGTAEVAQMAETLGAPGVGSGLAKLAAERPELLQDADAVAKLAGSDRLLELDRALANANRFETARMATELKIPARGKLNLDRVLVR</sequence>
<organism evidence="1 2">
    <name type="scientific">Roseateles toxinivorans</name>
    <dbReference type="NCBI Taxonomy" id="270368"/>
    <lineage>
        <taxon>Bacteria</taxon>
        <taxon>Pseudomonadati</taxon>
        <taxon>Pseudomonadota</taxon>
        <taxon>Betaproteobacteria</taxon>
        <taxon>Burkholderiales</taxon>
        <taxon>Sphaerotilaceae</taxon>
        <taxon>Roseateles</taxon>
    </lineage>
</organism>
<name>A0A4R6QFN1_9BURK</name>
<keyword evidence="2" id="KW-1185">Reference proteome</keyword>
<evidence type="ECO:0000313" key="1">
    <source>
        <dbReference type="EMBL" id="TDP61364.1"/>
    </source>
</evidence>
<comment type="caution">
    <text evidence="1">The sequence shown here is derived from an EMBL/GenBank/DDBJ whole genome shotgun (WGS) entry which is preliminary data.</text>
</comment>
<reference evidence="1 2" key="1">
    <citation type="submission" date="2019-03" db="EMBL/GenBank/DDBJ databases">
        <title>Genomic Encyclopedia of Type Strains, Phase IV (KMG-IV): sequencing the most valuable type-strain genomes for metagenomic binning, comparative biology and taxonomic classification.</title>
        <authorList>
            <person name="Goeker M."/>
        </authorList>
    </citation>
    <scope>NUCLEOTIDE SEQUENCE [LARGE SCALE GENOMIC DNA]</scope>
    <source>
        <strain evidence="1 2">DSM 16998</strain>
    </source>
</reference>
<evidence type="ECO:0000313" key="2">
    <source>
        <dbReference type="Proteomes" id="UP000295361"/>
    </source>
</evidence>
<dbReference type="Proteomes" id="UP000295361">
    <property type="component" value="Unassembled WGS sequence"/>
</dbReference>